<dbReference type="EMBL" id="JBEWZI010000012">
    <property type="protein sequence ID" value="MET7015049.1"/>
    <property type="molecule type" value="Genomic_DNA"/>
</dbReference>
<feature type="region of interest" description="Disordered" evidence="1">
    <location>
        <begin position="1"/>
        <end position="32"/>
    </location>
</feature>
<protein>
    <submittedName>
        <fullName evidence="2">Uncharacterized protein</fullName>
    </submittedName>
</protein>
<gene>
    <name evidence="2" type="ORF">ABXR19_12675</name>
</gene>
<comment type="caution">
    <text evidence="2">The sequence shown here is derived from an EMBL/GenBank/DDBJ whole genome shotgun (WGS) entry which is preliminary data.</text>
</comment>
<dbReference type="RefSeq" id="WP_354601512.1">
    <property type="nucleotide sequence ID" value="NZ_JBEWZI010000012.1"/>
</dbReference>
<proteinExistence type="predicted"/>
<feature type="compositionally biased region" description="Basic and acidic residues" evidence="1">
    <location>
        <begin position="1"/>
        <end position="22"/>
    </location>
</feature>
<keyword evidence="3" id="KW-1185">Reference proteome</keyword>
<evidence type="ECO:0000256" key="1">
    <source>
        <dbReference type="SAM" id="MobiDB-lite"/>
    </source>
</evidence>
<name>A0ABV2TM90_9RHOO</name>
<organism evidence="2 3">
    <name type="scientific">Uliginosibacterium flavum</name>
    <dbReference type="NCBI Taxonomy" id="1396831"/>
    <lineage>
        <taxon>Bacteria</taxon>
        <taxon>Pseudomonadati</taxon>
        <taxon>Pseudomonadota</taxon>
        <taxon>Betaproteobacteria</taxon>
        <taxon>Rhodocyclales</taxon>
        <taxon>Zoogloeaceae</taxon>
        <taxon>Uliginosibacterium</taxon>
    </lineage>
</organism>
<feature type="compositionally biased region" description="Polar residues" evidence="1">
    <location>
        <begin position="23"/>
        <end position="32"/>
    </location>
</feature>
<evidence type="ECO:0000313" key="2">
    <source>
        <dbReference type="EMBL" id="MET7015049.1"/>
    </source>
</evidence>
<evidence type="ECO:0000313" key="3">
    <source>
        <dbReference type="Proteomes" id="UP001549691"/>
    </source>
</evidence>
<reference evidence="2 3" key="1">
    <citation type="submission" date="2024-07" db="EMBL/GenBank/DDBJ databases">
        <title>Uliginosibacterium flavum JJ3220;KACC:17644.</title>
        <authorList>
            <person name="Kim M.K."/>
        </authorList>
    </citation>
    <scope>NUCLEOTIDE SEQUENCE [LARGE SCALE GENOMIC DNA]</scope>
    <source>
        <strain evidence="2 3">KACC:17644</strain>
    </source>
</reference>
<dbReference type="Proteomes" id="UP001549691">
    <property type="component" value="Unassembled WGS sequence"/>
</dbReference>
<sequence length="63" mass="6981">MKDTQAKSAVDKPEDARKESTRKTVYSPSRETVGNFEAGARKAQVAFAEALKKIRQTDQGPQK</sequence>
<accession>A0ABV2TM90</accession>